<reference evidence="5" key="1">
    <citation type="submission" date="2016-04" db="EMBL/GenBank/DDBJ databases">
        <authorList>
            <person name="Chen S.-C."/>
            <person name="Lai M.-C."/>
        </authorList>
    </citation>
    <scope>NUCLEOTIDE SEQUENCE [LARGE SCALE GENOMIC DNA]</scope>
    <source>
        <strain evidence="5">AB14</strain>
    </source>
</reference>
<gene>
    <name evidence="4" type="ORF">A6E15_01820</name>
</gene>
<feature type="domain" description="Cas12f1-like TNB" evidence="3">
    <location>
        <begin position="301"/>
        <end position="368"/>
    </location>
</feature>
<evidence type="ECO:0000313" key="5">
    <source>
        <dbReference type="Proteomes" id="UP000189370"/>
    </source>
</evidence>
<dbReference type="Pfam" id="PF07282">
    <property type="entry name" value="Cas12f1-like_TNB"/>
    <property type="match status" value="1"/>
</dbReference>
<sequence>MQKSLTKTLVFQLQPDEDGQRLLDDAFLEARRVYNETIRRAKNGEDWDEIRQDLESDANLVNNTAQLVVQKSLEAMENYYEYDDYNQPSHTKGGAYPLRSNYEEGYNLFLKDDCIRYRVSAKPYNPVKGTLSGSLDSLEQLRQAIQSDEWRVGTAEAIQRNGNYELHINITHTETEVQDKAESRTVVGVGINEDCVALAALHENDIGDSVVIDFPEIKKERHRYFTMRKRMQNAGKSSFDRAFEQKEERFVHDQLHKVSRRVVEWVSRFETPVIVFEDLKEMRDSIDYGTRMNRRLHSLPFRKLREFITYKAAFQGIPSEAINPEYTSQACSLTTCEYTTRANRNKKRFKCVECGRQDHADRNAAINIAKKELEKLDRNVPALKTLPTVRKLRRQASGCVDQPTVTHDTARGHHADGVAGVSD</sequence>
<evidence type="ECO:0000259" key="3">
    <source>
        <dbReference type="Pfam" id="PF07282"/>
    </source>
</evidence>
<dbReference type="RefSeq" id="WP_076143141.1">
    <property type="nucleotide sequence ID" value="NZ_LWLN01000001.1"/>
</dbReference>
<protein>
    <submittedName>
        <fullName evidence="4">Transposase</fullName>
    </submittedName>
</protein>
<dbReference type="EMBL" id="LWLN01000001">
    <property type="protein sequence ID" value="OLZ39795.1"/>
    <property type="molecule type" value="Genomic_DNA"/>
</dbReference>
<dbReference type="GO" id="GO:0003677">
    <property type="term" value="F:DNA binding"/>
    <property type="evidence" value="ECO:0007669"/>
    <property type="project" value="UniProtKB-KW"/>
</dbReference>
<dbReference type="STRING" id="301967.A6E15_01820"/>
<accession>A0A1S8ASU6</accession>
<dbReference type="OrthoDB" id="168528at2157"/>
<dbReference type="AlphaFoldDB" id="A0A1S8ASU6"/>
<evidence type="ECO:0000256" key="1">
    <source>
        <dbReference type="ARBA" id="ARBA00023125"/>
    </source>
</evidence>
<evidence type="ECO:0000313" key="4">
    <source>
        <dbReference type="EMBL" id="OLZ39795.1"/>
    </source>
</evidence>
<proteinExistence type="predicted"/>
<feature type="region of interest" description="Disordered" evidence="2">
    <location>
        <begin position="400"/>
        <end position="423"/>
    </location>
</feature>
<organism evidence="4 5">
    <name type="scientific">Natrinema saccharevitans</name>
    <dbReference type="NCBI Taxonomy" id="301967"/>
    <lineage>
        <taxon>Archaea</taxon>
        <taxon>Methanobacteriati</taxon>
        <taxon>Methanobacteriota</taxon>
        <taxon>Stenosarchaea group</taxon>
        <taxon>Halobacteria</taxon>
        <taxon>Halobacteriales</taxon>
        <taxon>Natrialbaceae</taxon>
        <taxon>Natrinema</taxon>
    </lineage>
</organism>
<keyword evidence="5" id="KW-1185">Reference proteome</keyword>
<dbReference type="NCBIfam" id="NF040570">
    <property type="entry name" value="guided_TnpB"/>
    <property type="match status" value="1"/>
</dbReference>
<name>A0A1S8ASU6_9EURY</name>
<dbReference type="NCBIfam" id="TIGR01766">
    <property type="entry name" value="IS200/IS605 family accessory protein TnpB-like domain"/>
    <property type="match status" value="1"/>
</dbReference>
<keyword evidence="1" id="KW-0238">DNA-binding</keyword>
<comment type="caution">
    <text evidence="4">The sequence shown here is derived from an EMBL/GenBank/DDBJ whole genome shotgun (WGS) entry which is preliminary data.</text>
</comment>
<evidence type="ECO:0000256" key="2">
    <source>
        <dbReference type="SAM" id="MobiDB-lite"/>
    </source>
</evidence>
<dbReference type="InterPro" id="IPR010095">
    <property type="entry name" value="Cas12f1-like_TNB"/>
</dbReference>
<dbReference type="Proteomes" id="UP000189370">
    <property type="component" value="Unassembled WGS sequence"/>
</dbReference>